<gene>
    <name evidence="2" type="ORF">HETSPECPRED_008568</name>
</gene>
<keyword evidence="3" id="KW-1185">Reference proteome</keyword>
<dbReference type="EMBL" id="CAJPDS010000066">
    <property type="protein sequence ID" value="CAF9933198.1"/>
    <property type="molecule type" value="Genomic_DNA"/>
</dbReference>
<comment type="caution">
    <text evidence="2">The sequence shown here is derived from an EMBL/GenBank/DDBJ whole genome shotgun (WGS) entry which is preliminary data.</text>
</comment>
<evidence type="ECO:0000256" key="1">
    <source>
        <dbReference type="SAM" id="MobiDB-lite"/>
    </source>
</evidence>
<sequence length="391" mass="43277">MPTVDILRLQEDIRQALLKSLQNNGNIHLDTKDFFIVKKYIWMCIDLPSSATSFQAKHPRDDLRPYMTKDPSLYDGLAAQFPINHHQCQEFLDQGLVQVSELSRSVANFITQASLDAPKLYTLLDSLTKSSPGPSQPQTIQQGIHTLLSNLLSLAQTGISKADQTQSGLSKFESASRSSSASLSNLLDRWTKNVTSEQTLSDEERRAEESARKLQDAAREARDTATAQAKSAEDRRFLRWGLLAGGIVGTVVLATDLLTGPTLDELKDKASRAQRDYDGLLSLQREKKANFTRVKTELSNLALAVREANDSIKPAINAINAIRIALSLAETEFSKFRAVVQDLADEDEITPGVIENDLGDIEQLKNLDVVWKDLAGLCVQMDWAAALLKLK</sequence>
<dbReference type="OrthoDB" id="10379330at2759"/>
<name>A0A8H3FYA2_9LECA</name>
<dbReference type="AlphaFoldDB" id="A0A8H3FYA2"/>
<organism evidence="2 3">
    <name type="scientific">Heterodermia speciosa</name>
    <dbReference type="NCBI Taxonomy" id="116794"/>
    <lineage>
        <taxon>Eukaryota</taxon>
        <taxon>Fungi</taxon>
        <taxon>Dikarya</taxon>
        <taxon>Ascomycota</taxon>
        <taxon>Pezizomycotina</taxon>
        <taxon>Lecanoromycetes</taxon>
        <taxon>OSLEUM clade</taxon>
        <taxon>Lecanoromycetidae</taxon>
        <taxon>Caliciales</taxon>
        <taxon>Physciaceae</taxon>
        <taxon>Heterodermia</taxon>
    </lineage>
</organism>
<evidence type="ECO:0000313" key="3">
    <source>
        <dbReference type="Proteomes" id="UP000664521"/>
    </source>
</evidence>
<protein>
    <submittedName>
        <fullName evidence="2">Uncharacterized protein</fullName>
    </submittedName>
</protein>
<dbReference type="Gene3D" id="1.20.1170.10">
    <property type="match status" value="1"/>
</dbReference>
<dbReference type="Proteomes" id="UP000664521">
    <property type="component" value="Unassembled WGS sequence"/>
</dbReference>
<dbReference type="SUPFAM" id="SSF58100">
    <property type="entry name" value="Bacterial hemolysins"/>
    <property type="match status" value="1"/>
</dbReference>
<proteinExistence type="predicted"/>
<accession>A0A8H3FYA2</accession>
<feature type="region of interest" description="Disordered" evidence="1">
    <location>
        <begin position="195"/>
        <end position="228"/>
    </location>
</feature>
<reference evidence="2" key="1">
    <citation type="submission" date="2021-03" db="EMBL/GenBank/DDBJ databases">
        <authorList>
            <person name="Tagirdzhanova G."/>
        </authorList>
    </citation>
    <scope>NUCLEOTIDE SEQUENCE</scope>
</reference>
<evidence type="ECO:0000313" key="2">
    <source>
        <dbReference type="EMBL" id="CAF9933198.1"/>
    </source>
</evidence>
<feature type="compositionally biased region" description="Basic and acidic residues" evidence="1">
    <location>
        <begin position="202"/>
        <end position="223"/>
    </location>
</feature>